<name>A0A561EAT6_9MICO</name>
<dbReference type="Gene3D" id="3.30.1490.270">
    <property type="match status" value="1"/>
</dbReference>
<sequence length="876" mass="94462">MTALTRDDTSEVVGTYRQRLADLGAPLLDEVLTADAVRPASVDLVDRVNALGVDVLRARKAAARRYLQDDGVTYGVSADGNRSGQWRLDPLPVVIPEDEWRSLRAGLQQRAELLDLVLRDLYADRRLLRERVIPARAVLGHPGYLPQAVASVDPAKRQLILPCADLVRSSGGDWVVIGDRAQAPSGAGYAMADRRIVGRTMPGLYRHTELSRLRGFFDDMRLALTDAAAESVAQPRVVLLSPGPLSETAFDQAFVASLLGLPLVQSQDLTMRDGRVWLRTTGRLEPVDVILRRVDSEWTDPLDLLSASRLGVPGLLEAARTKAVRIVNPIGSGVLENPALLPYLDDAARLLLGEPLRLTSVRTWWCGDKERSREALDRLPELVIKRAGSHTRFGWELTQDEVDATRAQIADEPWAWSLQEQAPMSTVPVISGDGLWPRHFVLRTFGVGTESEYRFMPGGLGRVAVTESSRMVSNVIGSQAKDVWVLSAGETAVDHHEPSGWSRELLPGFATGNVGLAPRAAEDLFWLGRYAERAETGSRLLLVADDLVADTMGRAGTTAAAATEVLLKAISALTTVPFTAPSPSSSSVTGTSHGTPAEAGTSGASDEASRPGGSDELAFLQRLLSEGHTAGTIAFAVGRLIDAARAARELLSIDTWLILGRLDRALQDELPADGHLQPVVSQVLESLIALSGLSAESLVRDLIWSFLDAGRRVERAQQTVALLRHTVATDRAPITDGQVVEAVLRATDSLITHRRRIAGGQGPASPLHVAIDLLLRDRTNPRSVAFQLDRLALALDAVPDSTISQAISQMRQSIADFDIDAGVDLQRQGLGDVLASLNGDLRALASQIETTHFVRPATQQALSGGDLSTVGGRSYD</sequence>
<feature type="region of interest" description="Disordered" evidence="1">
    <location>
        <begin position="580"/>
        <end position="612"/>
    </location>
</feature>
<dbReference type="EMBL" id="VIVQ01000001">
    <property type="protein sequence ID" value="TWE12735.1"/>
    <property type="molecule type" value="Genomic_DNA"/>
</dbReference>
<feature type="domain" description="DUF403" evidence="2">
    <location>
        <begin position="517"/>
        <end position="853"/>
    </location>
</feature>
<evidence type="ECO:0000259" key="2">
    <source>
        <dbReference type="Pfam" id="PF04168"/>
    </source>
</evidence>
<reference evidence="4 5" key="1">
    <citation type="submission" date="2019-06" db="EMBL/GenBank/DDBJ databases">
        <title>Sequencing the genomes of 1000 actinobacteria strains.</title>
        <authorList>
            <person name="Klenk H.-P."/>
        </authorList>
    </citation>
    <scope>NUCLEOTIDE SEQUENCE [LARGE SCALE GENOMIC DNA]</scope>
    <source>
        <strain evidence="4 5">DSM 19560</strain>
    </source>
</reference>
<dbReference type="Pfam" id="PF14403">
    <property type="entry name" value="CP_ATPgrasp_2"/>
    <property type="match status" value="1"/>
</dbReference>
<dbReference type="OrthoDB" id="9803842at2"/>
<evidence type="ECO:0000313" key="5">
    <source>
        <dbReference type="Proteomes" id="UP000318297"/>
    </source>
</evidence>
<keyword evidence="5" id="KW-1185">Reference proteome</keyword>
<accession>A0A561EAT6</accession>
<proteinExistence type="predicted"/>
<dbReference type="Proteomes" id="UP000318297">
    <property type="component" value="Unassembled WGS sequence"/>
</dbReference>
<dbReference type="SUPFAM" id="SSF56059">
    <property type="entry name" value="Glutathione synthetase ATP-binding domain-like"/>
    <property type="match status" value="1"/>
</dbReference>
<dbReference type="PANTHER" id="PTHR34595">
    <property type="entry name" value="BLR5612 PROTEIN"/>
    <property type="match status" value="1"/>
</dbReference>
<evidence type="ECO:0000256" key="1">
    <source>
        <dbReference type="SAM" id="MobiDB-lite"/>
    </source>
</evidence>
<dbReference type="Pfam" id="PF04168">
    <property type="entry name" value="Alpha-E"/>
    <property type="match status" value="1"/>
</dbReference>
<comment type="caution">
    <text evidence="4">The sequence shown here is derived from an EMBL/GenBank/DDBJ whole genome shotgun (WGS) entry which is preliminary data.</text>
</comment>
<dbReference type="RefSeq" id="WP_145226951.1">
    <property type="nucleotide sequence ID" value="NZ_VIVQ01000001.1"/>
</dbReference>
<dbReference type="InterPro" id="IPR007296">
    <property type="entry name" value="DUF403"/>
</dbReference>
<dbReference type="AlphaFoldDB" id="A0A561EAT6"/>
<dbReference type="PANTHER" id="PTHR34595:SF2">
    <property type="entry name" value="BLR2978 PROTEIN"/>
    <property type="match status" value="1"/>
</dbReference>
<dbReference type="Gene3D" id="3.40.50.11290">
    <property type="match status" value="1"/>
</dbReference>
<organism evidence="4 5">
    <name type="scientific">Rudaeicoccus suwonensis</name>
    <dbReference type="NCBI Taxonomy" id="657409"/>
    <lineage>
        <taxon>Bacteria</taxon>
        <taxon>Bacillati</taxon>
        <taxon>Actinomycetota</taxon>
        <taxon>Actinomycetes</taxon>
        <taxon>Micrococcales</taxon>
        <taxon>Dermacoccaceae</taxon>
        <taxon>Rudaeicoccus</taxon>
    </lineage>
</organism>
<dbReference type="InterPro" id="IPR051680">
    <property type="entry name" value="ATP-dep_Glu-Cys_Ligase-2"/>
</dbReference>
<evidence type="ECO:0000259" key="3">
    <source>
        <dbReference type="Pfam" id="PF14403"/>
    </source>
</evidence>
<gene>
    <name evidence="4" type="ORF">BKA23_1552</name>
</gene>
<protein>
    <submittedName>
        <fullName evidence="4">Putative circularly permuted ATP-grasp superfamily protein</fullName>
    </submittedName>
</protein>
<feature type="domain" description="Circularly permuted ATP-grasp type 2" evidence="3">
    <location>
        <begin position="92"/>
        <end position="464"/>
    </location>
</feature>
<dbReference type="InterPro" id="IPR025841">
    <property type="entry name" value="CP_ATPgrasp_2"/>
</dbReference>
<evidence type="ECO:0000313" key="4">
    <source>
        <dbReference type="EMBL" id="TWE12735.1"/>
    </source>
</evidence>
<feature type="compositionally biased region" description="Low complexity" evidence="1">
    <location>
        <begin position="580"/>
        <end position="596"/>
    </location>
</feature>